<dbReference type="AlphaFoldDB" id="A0A9N9VZ90"/>
<dbReference type="Pfam" id="PF04299">
    <property type="entry name" value="FMN_bind_2"/>
    <property type="match status" value="1"/>
</dbReference>
<evidence type="ECO:0000313" key="2">
    <source>
        <dbReference type="Proteomes" id="UP000775872"/>
    </source>
</evidence>
<dbReference type="PANTHER" id="PTHR35802:SF1">
    <property type="entry name" value="PROTEASE SYNTHASE AND SPORULATION PROTEIN PAI 2"/>
    <property type="match status" value="1"/>
</dbReference>
<evidence type="ECO:0008006" key="3">
    <source>
        <dbReference type="Google" id="ProtNLM"/>
    </source>
</evidence>
<dbReference type="Proteomes" id="UP000775872">
    <property type="component" value="Unassembled WGS sequence"/>
</dbReference>
<accession>A0A9N9VZ90</accession>
<comment type="caution">
    <text evidence="1">The sequence shown here is derived from an EMBL/GenBank/DDBJ whole genome shotgun (WGS) entry which is preliminary data.</text>
</comment>
<gene>
    <name evidence="1" type="ORF">CSOL1703_00003105</name>
</gene>
<name>A0A9N9VZ90_9HYPO</name>
<organism evidence="1 2">
    <name type="scientific">Clonostachys solani</name>
    <dbReference type="NCBI Taxonomy" id="160281"/>
    <lineage>
        <taxon>Eukaryota</taxon>
        <taxon>Fungi</taxon>
        <taxon>Dikarya</taxon>
        <taxon>Ascomycota</taxon>
        <taxon>Pezizomycotina</taxon>
        <taxon>Sordariomycetes</taxon>
        <taxon>Hypocreomycetidae</taxon>
        <taxon>Hypocreales</taxon>
        <taxon>Bionectriaceae</taxon>
        <taxon>Clonostachys</taxon>
    </lineage>
</organism>
<dbReference type="EMBL" id="CABFOC020000002">
    <property type="protein sequence ID" value="CAH0037952.1"/>
    <property type="molecule type" value="Genomic_DNA"/>
</dbReference>
<evidence type="ECO:0000313" key="1">
    <source>
        <dbReference type="EMBL" id="CAH0037952.1"/>
    </source>
</evidence>
<dbReference type="Gene3D" id="2.30.110.10">
    <property type="entry name" value="Electron Transport, Fmn-binding Protein, Chain A"/>
    <property type="match status" value="1"/>
</dbReference>
<reference evidence="1" key="1">
    <citation type="submission" date="2021-10" db="EMBL/GenBank/DDBJ databases">
        <authorList>
            <person name="Piombo E."/>
        </authorList>
    </citation>
    <scope>NUCLEOTIDE SEQUENCE</scope>
</reference>
<sequence length="256" mass="28190">MYIPAVHSEEDTKVLQQFIKETTLGLLTTAIPSETFSLIQSSHIPFILDVPENAGSTELGTLRGHIARQNPQAKAMITSVSPGSSKGPALSLEEEVLVVFTSPVNHYVTPKYYVETKPTTAKVVPTWNYSAVQVYGKAKIYLDTTSEETSSFLQQQISDLSEHTETSIMGYGSPDKPGPWKVTDAPERYIDVMKKAIMGIEITIERLEGKNKMSQEMKKGDRDGVVRGFANMGTELGREISTLVKVKSDLKENSSS</sequence>
<proteinExistence type="predicted"/>
<dbReference type="InterPro" id="IPR007396">
    <property type="entry name" value="TR_PAI2-type"/>
</dbReference>
<dbReference type="PANTHER" id="PTHR35802">
    <property type="entry name" value="PROTEASE SYNTHASE AND SPORULATION PROTEIN PAI 2"/>
    <property type="match status" value="1"/>
</dbReference>
<dbReference type="PIRSF" id="PIRSF010372">
    <property type="entry name" value="PaiB"/>
    <property type="match status" value="1"/>
</dbReference>
<dbReference type="SUPFAM" id="SSF50475">
    <property type="entry name" value="FMN-binding split barrel"/>
    <property type="match status" value="1"/>
</dbReference>
<protein>
    <recommendedName>
        <fullName evidence="3">Transcriptional regulator</fullName>
    </recommendedName>
</protein>
<dbReference type="OrthoDB" id="2101473at2759"/>
<keyword evidence="2" id="KW-1185">Reference proteome</keyword>
<dbReference type="InterPro" id="IPR012349">
    <property type="entry name" value="Split_barrel_FMN-bd"/>
</dbReference>